<dbReference type="InterPro" id="IPR052064">
    <property type="entry name" value="Mito_IMP1_subunit"/>
</dbReference>
<dbReference type="Gene3D" id="2.10.109.10">
    <property type="entry name" value="Umud Fragment, subunit A"/>
    <property type="match status" value="1"/>
</dbReference>
<dbReference type="InterPro" id="IPR019756">
    <property type="entry name" value="Pept_S26A_signal_pept_1_Ser-AS"/>
</dbReference>
<dbReference type="AlphaFoldDB" id="A0A4R3I047"/>
<dbReference type="PROSITE" id="PS00501">
    <property type="entry name" value="SPASE_I_1"/>
    <property type="match status" value="1"/>
</dbReference>
<evidence type="ECO:0000313" key="9">
    <source>
        <dbReference type="EMBL" id="TCS39047.1"/>
    </source>
</evidence>
<dbReference type="InterPro" id="IPR019533">
    <property type="entry name" value="Peptidase_S26"/>
</dbReference>
<dbReference type="EC" id="3.4.21.89" evidence="7"/>
<evidence type="ECO:0000256" key="7">
    <source>
        <dbReference type="RuleBase" id="RU362042"/>
    </source>
</evidence>
<feature type="active site" evidence="6">
    <location>
        <position position="65"/>
    </location>
</feature>
<keyword evidence="3 7" id="KW-0378">Hydrolase</keyword>
<evidence type="ECO:0000313" key="10">
    <source>
        <dbReference type="Proteomes" id="UP000295793"/>
    </source>
</evidence>
<dbReference type="Proteomes" id="UP000295793">
    <property type="component" value="Unassembled WGS sequence"/>
</dbReference>
<reference evidence="9 10" key="1">
    <citation type="submission" date="2019-03" db="EMBL/GenBank/DDBJ databases">
        <title>Genomic Encyclopedia of Archaeal and Bacterial Type Strains, Phase II (KMG-II): from individual species to whole genera.</title>
        <authorList>
            <person name="Goeker M."/>
        </authorList>
    </citation>
    <scope>NUCLEOTIDE SEQUENCE [LARGE SCALE GENOMIC DNA]</scope>
    <source>
        <strain evidence="9 10">DSM 15388</strain>
    </source>
</reference>
<dbReference type="GO" id="GO:0006465">
    <property type="term" value="P:signal peptide processing"/>
    <property type="evidence" value="ECO:0007669"/>
    <property type="project" value="InterPro"/>
</dbReference>
<feature type="active site" evidence="6">
    <location>
        <position position="21"/>
    </location>
</feature>
<dbReference type="PANTHER" id="PTHR12383">
    <property type="entry name" value="PROTEASE FAMILY S26 MITOCHONDRIAL INNER MEMBRANE PROTEASE-RELATED"/>
    <property type="match status" value="1"/>
</dbReference>
<gene>
    <name evidence="9" type="ORF">BCF53_11394</name>
</gene>
<dbReference type="InterPro" id="IPR000223">
    <property type="entry name" value="Pept_S26A_signal_pept_1"/>
</dbReference>
<organism evidence="9 10">
    <name type="scientific">Reinekea marinisedimentorum</name>
    <dbReference type="NCBI Taxonomy" id="230495"/>
    <lineage>
        <taxon>Bacteria</taxon>
        <taxon>Pseudomonadati</taxon>
        <taxon>Pseudomonadota</taxon>
        <taxon>Gammaproteobacteria</taxon>
        <taxon>Oceanospirillales</taxon>
        <taxon>Saccharospirillaceae</taxon>
        <taxon>Reinekea</taxon>
    </lineage>
</organism>
<evidence type="ECO:0000256" key="2">
    <source>
        <dbReference type="ARBA" id="ARBA00022670"/>
    </source>
</evidence>
<keyword evidence="2 7" id="KW-0645">Protease</keyword>
<dbReference type="GO" id="GO:0004252">
    <property type="term" value="F:serine-type endopeptidase activity"/>
    <property type="evidence" value="ECO:0007669"/>
    <property type="project" value="InterPro"/>
</dbReference>
<keyword evidence="4" id="KW-0472">Membrane</keyword>
<protein>
    <recommendedName>
        <fullName evidence="1 7">Signal peptidase I</fullName>
        <ecNumber evidence="7">3.4.21.89</ecNumber>
    </recommendedName>
</protein>
<dbReference type="SUPFAM" id="SSF51306">
    <property type="entry name" value="LexA/Signal peptidase"/>
    <property type="match status" value="1"/>
</dbReference>
<name>A0A4R3I047_9GAMM</name>
<accession>A0A4R3I047</accession>
<evidence type="ECO:0000256" key="5">
    <source>
        <dbReference type="ARBA" id="ARBA00038445"/>
    </source>
</evidence>
<comment type="similarity">
    <text evidence="5">Belongs to the peptidase S26 family. IMP1 subfamily.</text>
</comment>
<proteinExistence type="inferred from homology"/>
<dbReference type="Pfam" id="PF10502">
    <property type="entry name" value="Peptidase_S26"/>
    <property type="match status" value="1"/>
</dbReference>
<dbReference type="RefSeq" id="WP_165901927.1">
    <property type="nucleotide sequence ID" value="NZ_SLZR01000013.1"/>
</dbReference>
<dbReference type="InterPro" id="IPR036286">
    <property type="entry name" value="LexA/Signal_pep-like_sf"/>
</dbReference>
<keyword evidence="10" id="KW-1185">Reference proteome</keyword>
<evidence type="ECO:0000256" key="4">
    <source>
        <dbReference type="ARBA" id="ARBA00023136"/>
    </source>
</evidence>
<evidence type="ECO:0000256" key="6">
    <source>
        <dbReference type="PIRSR" id="PIRSR600223-1"/>
    </source>
</evidence>
<evidence type="ECO:0000256" key="3">
    <source>
        <dbReference type="ARBA" id="ARBA00022801"/>
    </source>
</evidence>
<evidence type="ECO:0000256" key="1">
    <source>
        <dbReference type="ARBA" id="ARBA00019232"/>
    </source>
</evidence>
<sequence length="155" mass="17779">MAWKYRQELFNLDVYLVRSVSMLPALNPGDLVIVKIEVENSHHSFNKGDIIVFNDPNVKKMKLIKRIAYVPGESVTYSKLITAMDAKTHRPVAYREQQTLEHINGYFVLGDNPKHSTDSRNLGPINLRQIVGKVFLTIPKENLGWLYSIAAWLQK</sequence>
<dbReference type="GO" id="GO:0009003">
    <property type="term" value="F:signal peptidase activity"/>
    <property type="evidence" value="ECO:0007669"/>
    <property type="project" value="UniProtKB-EC"/>
</dbReference>
<dbReference type="PANTHER" id="PTHR12383:SF16">
    <property type="entry name" value="MITOCHONDRIAL INNER MEMBRANE PROTEASE SUBUNIT 1"/>
    <property type="match status" value="1"/>
</dbReference>
<dbReference type="NCBIfam" id="TIGR02227">
    <property type="entry name" value="sigpep_I_bact"/>
    <property type="match status" value="1"/>
</dbReference>
<dbReference type="CDD" id="cd06530">
    <property type="entry name" value="S26_SPase_I"/>
    <property type="match status" value="1"/>
</dbReference>
<comment type="subcellular location">
    <subcellularLocation>
        <location evidence="7">Membrane</location>
        <topology evidence="7">Multi-pass membrane protein</topology>
    </subcellularLocation>
</comment>
<dbReference type="PRINTS" id="PR00727">
    <property type="entry name" value="LEADERPTASE"/>
</dbReference>
<dbReference type="GO" id="GO:0016020">
    <property type="term" value="C:membrane"/>
    <property type="evidence" value="ECO:0007669"/>
    <property type="project" value="UniProtKB-SubCell"/>
</dbReference>
<comment type="caution">
    <text evidence="9">The sequence shown here is derived from an EMBL/GenBank/DDBJ whole genome shotgun (WGS) entry which is preliminary data.</text>
</comment>
<feature type="domain" description="Peptidase S26" evidence="8">
    <location>
        <begin position="10"/>
        <end position="136"/>
    </location>
</feature>
<dbReference type="EMBL" id="SLZR01000013">
    <property type="protein sequence ID" value="TCS39047.1"/>
    <property type="molecule type" value="Genomic_DNA"/>
</dbReference>
<comment type="catalytic activity">
    <reaction evidence="7">
        <text>Cleavage of hydrophobic, N-terminal signal or leader sequences from secreted and periplasmic proteins.</text>
        <dbReference type="EC" id="3.4.21.89"/>
    </reaction>
</comment>
<evidence type="ECO:0000259" key="8">
    <source>
        <dbReference type="Pfam" id="PF10502"/>
    </source>
</evidence>